<dbReference type="Gene3D" id="1.10.8.1050">
    <property type="entry name" value="Antitoxin VbhA-like"/>
    <property type="match status" value="1"/>
</dbReference>
<dbReference type="InterPro" id="IPR033788">
    <property type="entry name" value="VbhA-like"/>
</dbReference>
<dbReference type="RefSeq" id="WP_162448343.1">
    <property type="nucleotide sequence ID" value="NZ_WLZY01000001.1"/>
</dbReference>
<dbReference type="InterPro" id="IPR043038">
    <property type="entry name" value="VbhA_sf"/>
</dbReference>
<reference evidence="2 3" key="1">
    <citation type="submission" date="2019-11" db="EMBL/GenBank/DDBJ databases">
        <authorList>
            <person name="Li X.-J."/>
            <person name="Feng X.-M."/>
        </authorList>
    </citation>
    <scope>NUCLEOTIDE SEQUENCE [LARGE SCALE GENOMIC DNA]</scope>
    <source>
        <strain evidence="2 3">XMNu-373</strain>
    </source>
</reference>
<evidence type="ECO:0000259" key="1">
    <source>
        <dbReference type="Pfam" id="PF18495"/>
    </source>
</evidence>
<comment type="caution">
    <text evidence="2">The sequence shown here is derived from an EMBL/GenBank/DDBJ whole genome shotgun (WGS) entry which is preliminary data.</text>
</comment>
<dbReference type="CDD" id="cd11586">
    <property type="entry name" value="VbhA_like"/>
    <property type="match status" value="1"/>
</dbReference>
<dbReference type="InterPro" id="IPR041535">
    <property type="entry name" value="VbhA"/>
</dbReference>
<dbReference type="Proteomes" id="UP000460435">
    <property type="component" value="Unassembled WGS sequence"/>
</dbReference>
<sequence>MRLQTLSVREAREQLPGLLARFRKGDRSPIGVGSHRKTEAVVVPVDVYDELTAERDRAAAEAEATASLRAEGLTPSSDADAITQRWIRGEITTQHMRTLIRELHRAP</sequence>
<proteinExistence type="predicted"/>
<gene>
    <name evidence="2" type="ORF">F7O44_01050</name>
</gene>
<dbReference type="EMBL" id="WLZY01000001">
    <property type="protein sequence ID" value="NDL55652.1"/>
    <property type="molecule type" value="Genomic_DNA"/>
</dbReference>
<keyword evidence="3" id="KW-1185">Reference proteome</keyword>
<dbReference type="Pfam" id="PF18495">
    <property type="entry name" value="VbhA"/>
    <property type="match status" value="1"/>
</dbReference>
<accession>A0A7K3LY98</accession>
<organism evidence="2 3">
    <name type="scientific">Phytoactinopolyspora mesophila</name>
    <dbReference type="NCBI Taxonomy" id="2650750"/>
    <lineage>
        <taxon>Bacteria</taxon>
        <taxon>Bacillati</taxon>
        <taxon>Actinomycetota</taxon>
        <taxon>Actinomycetes</taxon>
        <taxon>Jiangellales</taxon>
        <taxon>Jiangellaceae</taxon>
        <taxon>Phytoactinopolyspora</taxon>
    </lineage>
</organism>
<feature type="domain" description="Antitoxin VbhA" evidence="1">
    <location>
        <begin position="57"/>
        <end position="100"/>
    </location>
</feature>
<protein>
    <recommendedName>
        <fullName evidence="1">Antitoxin VbhA domain-containing protein</fullName>
    </recommendedName>
</protein>
<evidence type="ECO:0000313" key="3">
    <source>
        <dbReference type="Proteomes" id="UP000460435"/>
    </source>
</evidence>
<evidence type="ECO:0000313" key="2">
    <source>
        <dbReference type="EMBL" id="NDL55652.1"/>
    </source>
</evidence>
<dbReference type="AlphaFoldDB" id="A0A7K3LY98"/>
<name>A0A7K3LY98_9ACTN</name>